<dbReference type="Proteomes" id="UP001148662">
    <property type="component" value="Unassembled WGS sequence"/>
</dbReference>
<comment type="caution">
    <text evidence="1">The sequence shown here is derived from an EMBL/GenBank/DDBJ whole genome shotgun (WGS) entry which is preliminary data.</text>
</comment>
<name>A0ACC1T3W2_9APHY</name>
<evidence type="ECO:0000313" key="2">
    <source>
        <dbReference type="Proteomes" id="UP001148662"/>
    </source>
</evidence>
<keyword evidence="2" id="KW-1185">Reference proteome</keyword>
<accession>A0ACC1T3W2</accession>
<organism evidence="1 2">
    <name type="scientific">Phlebia brevispora</name>
    <dbReference type="NCBI Taxonomy" id="194682"/>
    <lineage>
        <taxon>Eukaryota</taxon>
        <taxon>Fungi</taxon>
        <taxon>Dikarya</taxon>
        <taxon>Basidiomycota</taxon>
        <taxon>Agaricomycotina</taxon>
        <taxon>Agaricomycetes</taxon>
        <taxon>Polyporales</taxon>
        <taxon>Meruliaceae</taxon>
        <taxon>Phlebia</taxon>
    </lineage>
</organism>
<reference evidence="1" key="1">
    <citation type="submission" date="2022-07" db="EMBL/GenBank/DDBJ databases">
        <title>Genome Sequence of Phlebia brevispora.</title>
        <authorList>
            <person name="Buettner E."/>
        </authorList>
    </citation>
    <scope>NUCLEOTIDE SEQUENCE</scope>
    <source>
        <strain evidence="1">MPL23</strain>
    </source>
</reference>
<gene>
    <name evidence="1" type="ORF">NM688_g4099</name>
</gene>
<evidence type="ECO:0000313" key="1">
    <source>
        <dbReference type="EMBL" id="KAJ3552534.1"/>
    </source>
</evidence>
<sequence>MSIAQYIWLFTVSMLGLSLRANRIIMERLHLLPAADSDDARLEEGRVSEDEVVNPGFTEVHDIQDQSAGGQRERQDTDTVQNQAESGGPCIYQGGRENTGLAGRYNPQDVFKARASLLGQQYDVQAEVVDSGVREACCAPDETANPGLGVPDDSPAQVVDSRLPIMPGPLVGAESVLLCPAHVHGSAVFEASHTFPMEASNSAVGALECRCAYLNPSAPSPIDKIVFKTFQSLKRRHEEWKTWYIARKSDTSPKIVIYSDEDLRENAIVDVSFQVMHTTTKLVISSSLASESCEGLGVDGLLSHFNELLDTSYSVETPGLREVLEQCIEHHYDFGTAFARLRSFWVNSFEAEQGYPQTWKRIPRLALTDLIQLLEGREQKDKEVRTDAVDREKKVIKNRNIAPRRVWDLFANRVVPTYAVHESHLTHVNPSMTAPIPRSTIWPVSHSWMADERRRDVDTPINGHEWFVPLPDDTTLDQIRIELLNLGAEYVWLDVLCLRQEDSQKPENEELRKMEWELDVPMIGKIYNWDNNIVTYLNGLGRLFEIGDITDTRHWLNRAWTLQEGSMNTLIGGQSAHSTSSVAHSNILGEPPLDARQLNKFCVAMHTGDRSCRGLFPVLKAMLDRTATYEIDKVIGLTHILCQSGCRSLPMYLRGKHDPDILEQAWAVIVAGMKSPLHPELAFLYPVPGDSGITWRPSWSQLTSGKSRPGNGSPVVFVAAVAP</sequence>
<proteinExistence type="predicted"/>
<dbReference type="EMBL" id="JANHOG010000649">
    <property type="protein sequence ID" value="KAJ3552534.1"/>
    <property type="molecule type" value="Genomic_DNA"/>
</dbReference>
<protein>
    <submittedName>
        <fullName evidence="1">Uncharacterized protein</fullName>
    </submittedName>
</protein>